<feature type="compositionally biased region" description="Polar residues" evidence="1">
    <location>
        <begin position="41"/>
        <end position="52"/>
    </location>
</feature>
<name>F3QMT7_9BURK</name>
<feature type="compositionally biased region" description="Basic and acidic residues" evidence="1">
    <location>
        <begin position="28"/>
        <end position="38"/>
    </location>
</feature>
<evidence type="ECO:0000313" key="2">
    <source>
        <dbReference type="EMBL" id="EGG51692.1"/>
    </source>
</evidence>
<gene>
    <name evidence="2" type="ORF">HMPREF9439_02267</name>
</gene>
<proteinExistence type="predicted"/>
<feature type="region of interest" description="Disordered" evidence="1">
    <location>
        <begin position="28"/>
        <end position="63"/>
    </location>
</feature>
<sequence length="118" mass="12265">MHTCIDRGQKAGAFFQCFMVDVGEREQGVDGNERDIERPAQTLSQAAGNAQSGKGAGAGSEGNSLKSFTAAACSSQTAADHSENDFCVFLSGLGLKVSLMIETGDSDGTQISGRLKTK</sequence>
<protein>
    <submittedName>
        <fullName evidence="2">Conserved domain protein</fullName>
    </submittedName>
</protein>
<keyword evidence="3" id="KW-1185">Reference proteome</keyword>
<dbReference type="Proteomes" id="UP000005156">
    <property type="component" value="Unassembled WGS sequence"/>
</dbReference>
<comment type="caution">
    <text evidence="2">The sequence shown here is derived from an EMBL/GenBank/DDBJ whole genome shotgun (WGS) entry which is preliminary data.</text>
</comment>
<reference evidence="2 3" key="1">
    <citation type="submission" date="2011-02" db="EMBL/GenBank/DDBJ databases">
        <authorList>
            <person name="Weinstock G."/>
            <person name="Sodergren E."/>
            <person name="Clifton S."/>
            <person name="Fulton L."/>
            <person name="Fulton B."/>
            <person name="Courtney L."/>
            <person name="Fronick C."/>
            <person name="Harrison M."/>
            <person name="Strong C."/>
            <person name="Farmer C."/>
            <person name="Delahaunty K."/>
            <person name="Markovic C."/>
            <person name="Hall O."/>
            <person name="Minx P."/>
            <person name="Tomlinson C."/>
            <person name="Mitreva M."/>
            <person name="Hou S."/>
            <person name="Chen J."/>
            <person name="Wollam A."/>
            <person name="Pepin K.H."/>
            <person name="Johnson M."/>
            <person name="Bhonagiri V."/>
            <person name="Zhang X."/>
            <person name="Suruliraj S."/>
            <person name="Warren W."/>
            <person name="Chinwalla A."/>
            <person name="Mardis E.R."/>
            <person name="Wilson R.K."/>
        </authorList>
    </citation>
    <scope>NUCLEOTIDE SEQUENCE [LARGE SCALE GENOMIC DNA]</scope>
    <source>
        <strain evidence="2 3">YIT 11859</strain>
    </source>
</reference>
<dbReference type="EMBL" id="AFBP01000084">
    <property type="protein sequence ID" value="EGG51692.1"/>
    <property type="molecule type" value="Genomic_DNA"/>
</dbReference>
<dbReference type="HOGENOM" id="CLU_2070819_0_0_4"/>
<accession>F3QMT7</accession>
<evidence type="ECO:0000256" key="1">
    <source>
        <dbReference type="SAM" id="MobiDB-lite"/>
    </source>
</evidence>
<dbReference type="AlphaFoldDB" id="F3QMT7"/>
<evidence type="ECO:0000313" key="3">
    <source>
        <dbReference type="Proteomes" id="UP000005156"/>
    </source>
</evidence>
<organism evidence="2 3">
    <name type="scientific">Parasutterella excrementihominis YIT 11859</name>
    <dbReference type="NCBI Taxonomy" id="762966"/>
    <lineage>
        <taxon>Bacteria</taxon>
        <taxon>Pseudomonadati</taxon>
        <taxon>Pseudomonadota</taxon>
        <taxon>Betaproteobacteria</taxon>
        <taxon>Burkholderiales</taxon>
        <taxon>Sutterellaceae</taxon>
        <taxon>Parasutterella</taxon>
    </lineage>
</organism>